<dbReference type="EMBL" id="QBIU01000001">
    <property type="protein sequence ID" value="MWV69858.1"/>
    <property type="molecule type" value="Genomic_DNA"/>
</dbReference>
<dbReference type="RefSeq" id="WP_052062684.1">
    <property type="nucleotide sequence ID" value="NZ_JRMP02000015.1"/>
</dbReference>
<dbReference type="OrthoDB" id="5330171at2"/>
<reference evidence="3 4" key="2">
    <citation type="journal article" date="2016" name="Infect. Immun.">
        <title>Helicobacter saguini, a Novel Helicobacter Isolated from Cotton-Top Tamarins with Ulcerative Colitis, Has Proinflammatory Properties and Induces Typhlocolitis and Dysplasia in Gnotobiotic IL-10-/- Mice.</title>
        <authorList>
            <person name="Shen Z."/>
            <person name="Mannion A."/>
            <person name="Whary M.T."/>
            <person name="Muthupalani S."/>
            <person name="Sheh A."/>
            <person name="Feng Y."/>
            <person name="Gong G."/>
            <person name="Vandamme P."/>
            <person name="Holcombe H.R."/>
            <person name="Paster B.J."/>
            <person name="Fox J.G."/>
        </authorList>
    </citation>
    <scope>NUCLEOTIDE SEQUENCE [LARGE SCALE GENOMIC DNA]</scope>
    <source>
        <strain evidence="3 4">MIT 97-6194</strain>
    </source>
</reference>
<keyword evidence="4" id="KW-1185">Reference proteome</keyword>
<dbReference type="InterPro" id="IPR043732">
    <property type="entry name" value="DUF5675"/>
</dbReference>
<reference evidence="3 4" key="1">
    <citation type="journal article" date="2014" name="Genome Announc.">
        <title>Draft genome sequences of eight enterohepatic helicobacter species isolated from both laboratory and wild rodents.</title>
        <authorList>
            <person name="Sheh A."/>
            <person name="Shen Z."/>
            <person name="Fox J.G."/>
        </authorList>
    </citation>
    <scope>NUCLEOTIDE SEQUENCE [LARGE SCALE GENOMIC DNA]</scope>
    <source>
        <strain evidence="3 4">MIT 97-6194</strain>
    </source>
</reference>
<dbReference type="EMBL" id="JRMP02000015">
    <property type="protein sequence ID" value="TLD93276.1"/>
    <property type="molecule type" value="Genomic_DNA"/>
</dbReference>
<evidence type="ECO:0000259" key="1">
    <source>
        <dbReference type="Pfam" id="PF18925"/>
    </source>
</evidence>
<organism evidence="3 4">
    <name type="scientific">Helicobacter saguini</name>
    <dbReference type="NCBI Taxonomy" id="1548018"/>
    <lineage>
        <taxon>Bacteria</taxon>
        <taxon>Pseudomonadati</taxon>
        <taxon>Campylobacterota</taxon>
        <taxon>Epsilonproteobacteria</taxon>
        <taxon>Campylobacterales</taxon>
        <taxon>Helicobacteraceae</taxon>
        <taxon>Helicobacter</taxon>
    </lineage>
</organism>
<gene>
    <name evidence="2" type="ORF">DCO61_07560</name>
    <name evidence="3" type="ORF">LS64_009185</name>
</gene>
<accession>A0A347VNC7</accession>
<dbReference type="Pfam" id="PF18925">
    <property type="entry name" value="DUF5675"/>
    <property type="match status" value="1"/>
</dbReference>
<comment type="caution">
    <text evidence="3">The sequence shown here is derived from an EMBL/GenBank/DDBJ whole genome shotgun (WGS) entry which is preliminary data.</text>
</comment>
<evidence type="ECO:0000313" key="5">
    <source>
        <dbReference type="Proteomes" id="UP000477070"/>
    </source>
</evidence>
<sequence length="689" mass="80118">MSKIIKVNAVNIYGFPITNLKDNILLDLESMFNTITLSCNKEENNGVYIFCIPDDVDRFSKVFVRLKSQVYINTQISPQRYEYVFLCDKPHFLVAECHQINILEVMCNNDKAIPFTFNIKIESSNIGLIKAYKKNKDDKFINDITGLSNTNNEIYTIDLEQEIQLQAFIYKQQKIYANKVYDHSIQIESDKIQNGNISKIIDKEQMLRSNDNIRWAFKVVGGSYLIKNKVYLRNNPFPLLKNKKLFTNKSKISSIPSDEDYFILENIKGLTINIKLRDLFDDKILQDLVDKNIIFFAYNKLDEINTSKDPNINAYHLYQSVGKGAKKQIQQDKITSIELKIIQTSFRLEFNGKNLMLLENERIINKWEARSGIPLDSIESNMETKRNKLKIKDFKTNKFYYYDLNIHTQDSTKPLKEGEYNISTTYNPQELNIQNIDLLNNKGDICSTFEINNIPQNISIPLRVKYQKRTLIVLQRFKETLESTEARMYVYMDNQRVNIEFQENILSKTINNKGKTNIVKEHIKTIKNINVVNEELNFDNLSNKAFAYILDRPGPDCIAGELNLRIPSGRYNISWHNGKIFQNVIKLGNDFVNSDRVVLIHDGISPKNSNGCMLISSKQAFFKDEIKAWMDTKTMKKLFAELLKKYLPLLINKNTQNVCIENYIEIMILNNFDIDNADTSQELILSGKE</sequence>
<evidence type="ECO:0000313" key="2">
    <source>
        <dbReference type="EMBL" id="MWV69858.1"/>
    </source>
</evidence>
<evidence type="ECO:0000313" key="4">
    <source>
        <dbReference type="Proteomes" id="UP000029714"/>
    </source>
</evidence>
<protein>
    <recommendedName>
        <fullName evidence="1">DUF5675 domain-containing protein</fullName>
    </recommendedName>
</protein>
<feature type="domain" description="DUF5675" evidence="1">
    <location>
        <begin position="546"/>
        <end position="642"/>
    </location>
</feature>
<name>A0A347VNC7_9HELI</name>
<dbReference type="Proteomes" id="UP000029714">
    <property type="component" value="Unassembled WGS sequence"/>
</dbReference>
<reference evidence="3" key="3">
    <citation type="submission" date="2018-04" db="EMBL/GenBank/DDBJ databases">
        <authorList>
            <person name="Sheh A."/>
            <person name="Shen Z."/>
            <person name="Mannion A.J."/>
            <person name="Fox J.G."/>
        </authorList>
    </citation>
    <scope>NUCLEOTIDE SEQUENCE</scope>
    <source>
        <strain evidence="3">MIT 97-6194</strain>
    </source>
</reference>
<proteinExistence type="predicted"/>
<reference evidence="2 5" key="4">
    <citation type="submission" date="2019-12" db="EMBL/GenBank/DDBJ databases">
        <title>Multi-Generational Helicobacter saguini Isolates.</title>
        <authorList>
            <person name="Mannion A."/>
            <person name="Shen Z."/>
            <person name="Fox J.G."/>
        </authorList>
    </citation>
    <scope>NUCLEOTIDE SEQUENCE [LARGE SCALE GENOMIC DNA]</scope>
    <source>
        <strain evidence="2">16-048</strain>
        <strain evidence="5">16-048 (F4)</strain>
    </source>
</reference>
<dbReference type="Proteomes" id="UP000477070">
    <property type="component" value="Unassembled WGS sequence"/>
</dbReference>
<dbReference type="AlphaFoldDB" id="A0A347VNC7"/>
<evidence type="ECO:0000313" key="3">
    <source>
        <dbReference type="EMBL" id="TLD93276.1"/>
    </source>
</evidence>